<protein>
    <recommendedName>
        <fullName evidence="4">SprT-like domain-containing protein</fullName>
    </recommendedName>
</protein>
<dbReference type="OrthoDB" id="5236983at2759"/>
<feature type="compositionally biased region" description="Polar residues" evidence="1">
    <location>
        <begin position="1"/>
        <end position="15"/>
    </location>
</feature>
<feature type="region of interest" description="Disordered" evidence="1">
    <location>
        <begin position="1"/>
        <end position="39"/>
    </location>
</feature>
<proteinExistence type="predicted"/>
<sequence>MSHHTTSIKSHQKQYVGSHEEEHLPTNQFPPTPQHHERPGSKSLYELLKEYFLLLLPPKFRIAPVCQMINPDQAIDTKHPRPLNDYEFEAPNRGLQLNSYSPHDLPIFLHHVLSTRPPLNDEYQKMLSSDIAFTWTADRMKQLLDTWMVLFDDWFFAGRLKDTLKGVNFRRRVGDQCDGYESAHGVYSRYKKKIWIQIIRRSRVQSYMCTYEEYFISVLLHEMVHAFIDLHHCQKSCFMDKGLRLKHASQGCLGQGCHGPPFADSLKILQDALQKSVKWYVWDTLPPSVLQSMKTERWQPREEQLQHWNMRDYFLANLGGWDPDKELAEDP</sequence>
<organism evidence="2 3">
    <name type="scientific">Hymenoscyphus albidus</name>
    <dbReference type="NCBI Taxonomy" id="595503"/>
    <lineage>
        <taxon>Eukaryota</taxon>
        <taxon>Fungi</taxon>
        <taxon>Dikarya</taxon>
        <taxon>Ascomycota</taxon>
        <taxon>Pezizomycotina</taxon>
        <taxon>Leotiomycetes</taxon>
        <taxon>Helotiales</taxon>
        <taxon>Helotiaceae</taxon>
        <taxon>Hymenoscyphus</taxon>
    </lineage>
</organism>
<comment type="caution">
    <text evidence="2">The sequence shown here is derived from an EMBL/GenBank/DDBJ whole genome shotgun (WGS) entry which is preliminary data.</text>
</comment>
<evidence type="ECO:0000313" key="2">
    <source>
        <dbReference type="EMBL" id="CAG8979930.1"/>
    </source>
</evidence>
<dbReference type="AlphaFoldDB" id="A0A9N9LVL6"/>
<reference evidence="2" key="1">
    <citation type="submission" date="2021-07" db="EMBL/GenBank/DDBJ databases">
        <authorList>
            <person name="Durling M."/>
        </authorList>
    </citation>
    <scope>NUCLEOTIDE SEQUENCE</scope>
</reference>
<evidence type="ECO:0000256" key="1">
    <source>
        <dbReference type="SAM" id="MobiDB-lite"/>
    </source>
</evidence>
<gene>
    <name evidence="2" type="ORF">HYALB_00013514</name>
</gene>
<keyword evidence="3" id="KW-1185">Reference proteome</keyword>
<evidence type="ECO:0008006" key="4">
    <source>
        <dbReference type="Google" id="ProtNLM"/>
    </source>
</evidence>
<dbReference type="EMBL" id="CAJVRM010000346">
    <property type="protein sequence ID" value="CAG8979930.1"/>
    <property type="molecule type" value="Genomic_DNA"/>
</dbReference>
<dbReference type="Proteomes" id="UP000701801">
    <property type="component" value="Unassembled WGS sequence"/>
</dbReference>
<accession>A0A9N9LVL6</accession>
<evidence type="ECO:0000313" key="3">
    <source>
        <dbReference type="Proteomes" id="UP000701801"/>
    </source>
</evidence>
<name>A0A9N9LVL6_9HELO</name>